<organism evidence="1 2">
    <name type="scientific">Argiope bruennichi</name>
    <name type="common">Wasp spider</name>
    <name type="synonym">Aranea bruennichi</name>
    <dbReference type="NCBI Taxonomy" id="94029"/>
    <lineage>
        <taxon>Eukaryota</taxon>
        <taxon>Metazoa</taxon>
        <taxon>Ecdysozoa</taxon>
        <taxon>Arthropoda</taxon>
        <taxon>Chelicerata</taxon>
        <taxon>Arachnida</taxon>
        <taxon>Araneae</taxon>
        <taxon>Araneomorphae</taxon>
        <taxon>Entelegynae</taxon>
        <taxon>Araneoidea</taxon>
        <taxon>Araneidae</taxon>
        <taxon>Argiope</taxon>
    </lineage>
</organism>
<dbReference type="EMBL" id="JABXBU010001863">
    <property type="protein sequence ID" value="KAF8781919.1"/>
    <property type="molecule type" value="Genomic_DNA"/>
</dbReference>
<reference evidence="1" key="1">
    <citation type="journal article" date="2020" name="bioRxiv">
        <title>Chromosome-level reference genome of the European wasp spider Argiope bruennichi: a resource for studies on range expansion and evolutionary adaptation.</title>
        <authorList>
            <person name="Sheffer M.M."/>
            <person name="Hoppe A."/>
            <person name="Krehenwinkel H."/>
            <person name="Uhl G."/>
            <person name="Kuss A.W."/>
            <person name="Jensen L."/>
            <person name="Jensen C."/>
            <person name="Gillespie R.G."/>
            <person name="Hoff K.J."/>
            <person name="Prost S."/>
        </authorList>
    </citation>
    <scope>NUCLEOTIDE SEQUENCE</scope>
</reference>
<protein>
    <submittedName>
        <fullName evidence="1">Uncharacterized protein</fullName>
    </submittedName>
</protein>
<accession>A0A8T0EYT6</accession>
<evidence type="ECO:0000313" key="2">
    <source>
        <dbReference type="Proteomes" id="UP000807504"/>
    </source>
</evidence>
<keyword evidence="2" id="KW-1185">Reference proteome</keyword>
<dbReference type="Proteomes" id="UP000807504">
    <property type="component" value="Unassembled WGS sequence"/>
</dbReference>
<comment type="caution">
    <text evidence="1">The sequence shown here is derived from an EMBL/GenBank/DDBJ whole genome shotgun (WGS) entry which is preliminary data.</text>
</comment>
<evidence type="ECO:0000313" key="1">
    <source>
        <dbReference type="EMBL" id="KAF8781919.1"/>
    </source>
</evidence>
<proteinExistence type="predicted"/>
<sequence length="112" mass="12945">MARKFLTAEETLRYMNSLSHEEFDDPEMIIIPPEPDAISAEKEIDNSFTNCNIVETCGYPEIRDTPGTKEVLSIICKENRFDTKSPEKKKCKPEFSISPYSFFFSRPSTYCK</sequence>
<gene>
    <name evidence="1" type="ORF">HNY73_012261</name>
</gene>
<dbReference type="AlphaFoldDB" id="A0A8T0EYT6"/>
<reference evidence="1" key="2">
    <citation type="submission" date="2020-06" db="EMBL/GenBank/DDBJ databases">
        <authorList>
            <person name="Sheffer M."/>
        </authorList>
    </citation>
    <scope>NUCLEOTIDE SEQUENCE</scope>
</reference>
<name>A0A8T0EYT6_ARGBR</name>